<sequence length="151" mass="16702">MKRRQRPHRHRQHGIAAIEFALVLPLLVLLLITPLYFGRIMWHYAAIQKAAQNGTAFLASMPLVTMKDPNKVGYATQLTENIVRAHLDELNPGTIPISVDVQCNGIHCNGQTTPTTVRVVVQATVQDIFFPASELMDIVITGEASVSYLGK</sequence>
<dbReference type="AlphaFoldDB" id="A0A6L6PZ93"/>
<dbReference type="Proteomes" id="UP000484015">
    <property type="component" value="Unassembled WGS sequence"/>
</dbReference>
<gene>
    <name evidence="3" type="ORF">GM668_11535</name>
</gene>
<reference evidence="3 4" key="1">
    <citation type="submission" date="2019-11" db="EMBL/GenBank/DDBJ databases">
        <title>Type strains purchased from KCTC, JCM and DSMZ.</title>
        <authorList>
            <person name="Lu H."/>
        </authorList>
    </citation>
    <scope>NUCLEOTIDE SEQUENCE [LARGE SCALE GENOMIC DNA]</scope>
    <source>
        <strain evidence="3 4">KCTC 42409</strain>
    </source>
</reference>
<feature type="domain" description="TadE-like" evidence="2">
    <location>
        <begin position="14"/>
        <end position="54"/>
    </location>
</feature>
<dbReference type="InterPro" id="IPR012495">
    <property type="entry name" value="TadE-like_dom"/>
</dbReference>
<dbReference type="Pfam" id="PF07811">
    <property type="entry name" value="TadE"/>
    <property type="match status" value="1"/>
</dbReference>
<comment type="caution">
    <text evidence="3">The sequence shown here is derived from an EMBL/GenBank/DDBJ whole genome shotgun (WGS) entry which is preliminary data.</text>
</comment>
<dbReference type="RefSeq" id="WP_155439113.1">
    <property type="nucleotide sequence ID" value="NZ_WNLA01000006.1"/>
</dbReference>
<keyword evidence="1" id="KW-1133">Transmembrane helix</keyword>
<accession>A0A6L6PZ93</accession>
<dbReference type="EMBL" id="WNLA01000006">
    <property type="protein sequence ID" value="MTW02715.1"/>
    <property type="molecule type" value="Genomic_DNA"/>
</dbReference>
<evidence type="ECO:0000313" key="3">
    <source>
        <dbReference type="EMBL" id="MTW02715.1"/>
    </source>
</evidence>
<evidence type="ECO:0000256" key="1">
    <source>
        <dbReference type="SAM" id="Phobius"/>
    </source>
</evidence>
<evidence type="ECO:0000259" key="2">
    <source>
        <dbReference type="Pfam" id="PF07811"/>
    </source>
</evidence>
<organism evidence="3 4">
    <name type="scientific">Pseudoduganella ginsengisoli</name>
    <dbReference type="NCBI Taxonomy" id="1462440"/>
    <lineage>
        <taxon>Bacteria</taxon>
        <taxon>Pseudomonadati</taxon>
        <taxon>Pseudomonadota</taxon>
        <taxon>Betaproteobacteria</taxon>
        <taxon>Burkholderiales</taxon>
        <taxon>Oxalobacteraceae</taxon>
        <taxon>Telluria group</taxon>
        <taxon>Pseudoduganella</taxon>
    </lineage>
</organism>
<proteinExistence type="predicted"/>
<keyword evidence="4" id="KW-1185">Reference proteome</keyword>
<name>A0A6L6PZ93_9BURK</name>
<feature type="transmembrane region" description="Helical" evidence="1">
    <location>
        <begin position="20"/>
        <end position="42"/>
    </location>
</feature>
<protein>
    <recommendedName>
        <fullName evidence="2">TadE-like domain-containing protein</fullName>
    </recommendedName>
</protein>
<keyword evidence="1" id="KW-0812">Transmembrane</keyword>
<dbReference type="OrthoDB" id="8708025at2"/>
<evidence type="ECO:0000313" key="4">
    <source>
        <dbReference type="Proteomes" id="UP000484015"/>
    </source>
</evidence>
<keyword evidence="1" id="KW-0472">Membrane</keyword>